<dbReference type="PANTHER" id="PTHR21531">
    <property type="entry name" value="LOW-TEMPERATURE VIABILITY PROTEIN LTV1-RELATED"/>
    <property type="match status" value="1"/>
</dbReference>
<proteinExistence type="inferred from homology"/>
<evidence type="ECO:0000313" key="3">
    <source>
        <dbReference type="EMBL" id="KAK8859166.1"/>
    </source>
</evidence>
<feature type="region of interest" description="Disordered" evidence="2">
    <location>
        <begin position="186"/>
        <end position="265"/>
    </location>
</feature>
<evidence type="ECO:0000256" key="2">
    <source>
        <dbReference type="SAM" id="MobiDB-lite"/>
    </source>
</evidence>
<evidence type="ECO:0000256" key="1">
    <source>
        <dbReference type="ARBA" id="ARBA00009078"/>
    </source>
</evidence>
<comment type="similarity">
    <text evidence="1">Belongs to the LTV1 family.</text>
</comment>
<feature type="compositionally biased region" description="Polar residues" evidence="2">
    <location>
        <begin position="294"/>
        <end position="306"/>
    </location>
</feature>
<feature type="compositionally biased region" description="Acidic residues" evidence="2">
    <location>
        <begin position="204"/>
        <end position="224"/>
    </location>
</feature>
<reference evidence="3 4" key="1">
    <citation type="journal article" date="2024" name="IMA Fungus">
        <title>Apiospora arundinis, a panoply of carbohydrate-active enzymes and secondary metabolites.</title>
        <authorList>
            <person name="Sorensen T."/>
            <person name="Petersen C."/>
            <person name="Muurmann A.T."/>
            <person name="Christiansen J.V."/>
            <person name="Brundto M.L."/>
            <person name="Overgaard C.K."/>
            <person name="Boysen A.T."/>
            <person name="Wollenberg R.D."/>
            <person name="Larsen T.O."/>
            <person name="Sorensen J.L."/>
            <person name="Nielsen K.L."/>
            <person name="Sondergaard T.E."/>
        </authorList>
    </citation>
    <scope>NUCLEOTIDE SEQUENCE [LARGE SCALE GENOMIC DNA]</scope>
    <source>
        <strain evidence="3 4">AAU 773</strain>
    </source>
</reference>
<gene>
    <name evidence="3" type="ORF">PGQ11_009900</name>
</gene>
<keyword evidence="4" id="KW-1185">Reference proteome</keyword>
<dbReference type="Proteomes" id="UP001390339">
    <property type="component" value="Unassembled WGS sequence"/>
</dbReference>
<organism evidence="3 4">
    <name type="scientific">Apiospora arundinis</name>
    <dbReference type="NCBI Taxonomy" id="335852"/>
    <lineage>
        <taxon>Eukaryota</taxon>
        <taxon>Fungi</taxon>
        <taxon>Dikarya</taxon>
        <taxon>Ascomycota</taxon>
        <taxon>Pezizomycotina</taxon>
        <taxon>Sordariomycetes</taxon>
        <taxon>Xylariomycetidae</taxon>
        <taxon>Amphisphaeriales</taxon>
        <taxon>Apiosporaceae</taxon>
        <taxon>Apiospora</taxon>
    </lineage>
</organism>
<dbReference type="InterPro" id="IPR007307">
    <property type="entry name" value="Ltv1"/>
</dbReference>
<accession>A0ABR2I8J9</accession>
<sequence length="465" mass="50977">MPRGKWINKKTAQHFTLVHRPQNDPLIHDEAAPSMVLNPTENPNAARKSKALDDLASELGSDADHIRANEGEAATYGVYFDDTEYDYMQHLRDLGSGSGGAVFVEAKDDKAKGKQKESLADALERLEVRDGDQKKEQLFDEEILPSKNLTRRTYQDMQDVPDIIGGLQPDMDPRLREVLEALEDEEYVDEDEDIFTSLTKDGQELEDHEFEEEWYDDEEDDAGWETDGTAKPDNEYKVSSGGADEVPDLVPVLSPEEAAEAQDQVGDWMADFTKFKKDQKKSGGRKLGGPPSASDLQSSILSTTTNGGRKKKRKGALTNPSSYSMTSSSLVRTEQLGILDARFENLERTVYNNDDYDGYGGSALDDDTNSMVSGVSGATGASNMSTVTGPIRQDFDSVLDEFLGGHSTFNKKYLRKGGYKSGTDQLDEIRKELGPARIKGKAAKAASGAGPGSRGTAKARTNFLA</sequence>
<feature type="region of interest" description="Disordered" evidence="2">
    <location>
        <begin position="441"/>
        <end position="465"/>
    </location>
</feature>
<feature type="region of interest" description="Disordered" evidence="2">
    <location>
        <begin position="277"/>
        <end position="329"/>
    </location>
</feature>
<protein>
    <submittedName>
        <fullName evidence="3">Low temperature viability protein</fullName>
    </submittedName>
</protein>
<dbReference type="Pfam" id="PF04180">
    <property type="entry name" value="LTV"/>
    <property type="match status" value="1"/>
</dbReference>
<dbReference type="EMBL" id="JAPCWZ010000006">
    <property type="protein sequence ID" value="KAK8859166.1"/>
    <property type="molecule type" value="Genomic_DNA"/>
</dbReference>
<name>A0ABR2I8J9_9PEZI</name>
<dbReference type="PANTHER" id="PTHR21531:SF0">
    <property type="entry name" value="PROTEIN LTV1 HOMOLOG"/>
    <property type="match status" value="1"/>
</dbReference>
<comment type="caution">
    <text evidence="3">The sequence shown here is derived from an EMBL/GenBank/DDBJ whole genome shotgun (WGS) entry which is preliminary data.</text>
</comment>
<evidence type="ECO:0000313" key="4">
    <source>
        <dbReference type="Proteomes" id="UP001390339"/>
    </source>
</evidence>